<gene>
    <name evidence="1" type="ORF">OPW20_01245</name>
</gene>
<sequence>MVGVQANWVHKGHIHDVQPSDSQVDVDSGWSYEVSLIDSNDAVVATSTVAGNQETFDEVLSLDGLRVEVVTHGAAGESEPVVI</sequence>
<accession>A0ABT5GN34</accession>
<dbReference type="RefSeq" id="WP_272236734.1">
    <property type="nucleotide sequence ID" value="NZ_JAPFIQ010000028.1"/>
</dbReference>
<organism evidence="1 2">
    <name type="scientific">Vibrio europaeus</name>
    <dbReference type="NCBI Taxonomy" id="300876"/>
    <lineage>
        <taxon>Bacteria</taxon>
        <taxon>Pseudomonadati</taxon>
        <taxon>Pseudomonadota</taxon>
        <taxon>Gammaproteobacteria</taxon>
        <taxon>Vibrionales</taxon>
        <taxon>Vibrionaceae</taxon>
        <taxon>Vibrio</taxon>
        <taxon>Vibrio oreintalis group</taxon>
    </lineage>
</organism>
<evidence type="ECO:0000313" key="2">
    <source>
        <dbReference type="Proteomes" id="UP001150001"/>
    </source>
</evidence>
<dbReference type="Proteomes" id="UP001150001">
    <property type="component" value="Unassembled WGS sequence"/>
</dbReference>
<name>A0ABT5GN34_9VIBR</name>
<proteinExistence type="predicted"/>
<protein>
    <submittedName>
        <fullName evidence="1">Uncharacterized protein</fullName>
    </submittedName>
</protein>
<keyword evidence="2" id="KW-1185">Reference proteome</keyword>
<evidence type="ECO:0000313" key="1">
    <source>
        <dbReference type="EMBL" id="MDC5738666.1"/>
    </source>
</evidence>
<comment type="caution">
    <text evidence="1">The sequence shown here is derived from an EMBL/GenBank/DDBJ whole genome shotgun (WGS) entry which is preliminary data.</text>
</comment>
<dbReference type="EMBL" id="JAPFIT010000008">
    <property type="protein sequence ID" value="MDC5738666.1"/>
    <property type="molecule type" value="Genomic_DNA"/>
</dbReference>
<reference evidence="1" key="1">
    <citation type="submission" date="2022-11" db="EMBL/GenBank/DDBJ databases">
        <title>Role of the vibriolysin VemA secreted by the emergent pathogen Vibrio europaeus in the colonization of Manila clam mucus.</title>
        <authorList>
            <person name="Martinez C."/>
            <person name="Rodriguez S."/>
            <person name="Vences A."/>
            <person name="Barja J.L."/>
            <person name="Toranzo A.E."/>
            <person name="Dubert J."/>
        </authorList>
    </citation>
    <scope>NUCLEOTIDE SEQUENCE</scope>
    <source>
        <strain evidence="1">3454</strain>
    </source>
</reference>